<name>G0UMP4_TRYCI</name>
<reference evidence="1" key="1">
    <citation type="journal article" date="2012" name="Proc. Natl. Acad. Sci. U.S.A.">
        <title>Antigenic diversity is generated by distinct evolutionary mechanisms in African trypanosome species.</title>
        <authorList>
            <person name="Jackson A.P."/>
            <person name="Berry A."/>
            <person name="Aslett M."/>
            <person name="Allison H.C."/>
            <person name="Burton P."/>
            <person name="Vavrova-Anderson J."/>
            <person name="Brown R."/>
            <person name="Browne H."/>
            <person name="Corton N."/>
            <person name="Hauser H."/>
            <person name="Gamble J."/>
            <person name="Gilderthorp R."/>
            <person name="Marcello L."/>
            <person name="McQuillan J."/>
            <person name="Otto T.D."/>
            <person name="Quail M.A."/>
            <person name="Sanders M.J."/>
            <person name="van Tonder A."/>
            <person name="Ginger M.L."/>
            <person name="Field M.C."/>
            <person name="Barry J.D."/>
            <person name="Hertz-Fowler C."/>
            <person name="Berriman M."/>
        </authorList>
    </citation>
    <scope>NUCLEOTIDE SEQUENCE</scope>
    <source>
        <strain evidence="1">IL3000</strain>
    </source>
</reference>
<accession>G0UMP4</accession>
<gene>
    <name evidence="1" type="ORF">TCIL3000_5_1550</name>
</gene>
<protein>
    <submittedName>
        <fullName evidence="1">Uncharacterized protein</fullName>
    </submittedName>
</protein>
<proteinExistence type="predicted"/>
<evidence type="ECO:0000313" key="1">
    <source>
        <dbReference type="EMBL" id="CCC90452.1"/>
    </source>
</evidence>
<sequence>MHQSDFELHPYQQDVCGREKLGRILAFNVLPPFFLKFQQYLAVTPLDRALEERKKNDGRLKEKILPGRNLKPSLSFPHVLLCVLCYLPLRPLKFWLDLP</sequence>
<organism evidence="1">
    <name type="scientific">Trypanosoma congolense (strain IL3000)</name>
    <dbReference type="NCBI Taxonomy" id="1068625"/>
    <lineage>
        <taxon>Eukaryota</taxon>
        <taxon>Discoba</taxon>
        <taxon>Euglenozoa</taxon>
        <taxon>Kinetoplastea</taxon>
        <taxon>Metakinetoplastina</taxon>
        <taxon>Trypanosomatida</taxon>
        <taxon>Trypanosomatidae</taxon>
        <taxon>Trypanosoma</taxon>
        <taxon>Nannomonas</taxon>
    </lineage>
</organism>
<dbReference type="AlphaFoldDB" id="G0UMP4"/>
<dbReference type="EMBL" id="HE575318">
    <property type="protein sequence ID" value="CCC90452.1"/>
    <property type="molecule type" value="Genomic_DNA"/>
</dbReference>